<comment type="cofactor">
    <cofactor evidence="9">
        <name>Mg(2+)</name>
        <dbReference type="ChEBI" id="CHEBI:18420"/>
    </cofactor>
    <cofactor evidence="9">
        <name>Mn(2+)</name>
        <dbReference type="ChEBI" id="CHEBI:29035"/>
    </cofactor>
    <text evidence="9">Mg(2+). Can also accept Mn(2+).</text>
</comment>
<dbReference type="PRINTS" id="PR00471">
    <property type="entry name" value="ACETATEKNASE"/>
</dbReference>
<dbReference type="OrthoDB" id="9802453at2"/>
<comment type="subcellular location">
    <subcellularLocation>
        <location evidence="9">Cytoplasm</location>
    </subcellularLocation>
</comment>
<keyword evidence="2 9" id="KW-0963">Cytoplasm</keyword>
<dbReference type="PANTHER" id="PTHR21060">
    <property type="entry name" value="ACETATE KINASE"/>
    <property type="match status" value="1"/>
</dbReference>
<keyword evidence="12" id="KW-1185">Reference proteome</keyword>
<dbReference type="PANTHER" id="PTHR21060:SF21">
    <property type="entry name" value="ACETATE KINASE"/>
    <property type="match status" value="1"/>
</dbReference>
<feature type="site" description="Transition state stabilizer" evidence="9">
    <location>
        <position position="180"/>
    </location>
</feature>
<feature type="site" description="Transition state stabilizer" evidence="9">
    <location>
        <position position="241"/>
    </location>
</feature>
<dbReference type="RefSeq" id="WP_066131932.1">
    <property type="nucleotide sequence ID" value="NZ_CP014525.1"/>
</dbReference>
<keyword evidence="5 9" id="KW-0547">Nucleotide-binding</keyword>
<dbReference type="GO" id="GO:0006083">
    <property type="term" value="P:acetate metabolic process"/>
    <property type="evidence" value="ECO:0007669"/>
    <property type="project" value="TreeGrafter"/>
</dbReference>
<dbReference type="KEGG" id="hjo:AY555_00400"/>
<gene>
    <name evidence="9" type="primary">ackA</name>
    <name evidence="11" type="ORF">AY555_00400</name>
</gene>
<dbReference type="GO" id="GO:0008776">
    <property type="term" value="F:acetate kinase activity"/>
    <property type="evidence" value="ECO:0007669"/>
    <property type="project" value="UniProtKB-UniRule"/>
</dbReference>
<dbReference type="HAMAP" id="MF_00020">
    <property type="entry name" value="Acetate_kinase"/>
    <property type="match status" value="1"/>
</dbReference>
<evidence type="ECO:0000256" key="5">
    <source>
        <dbReference type="ARBA" id="ARBA00022741"/>
    </source>
</evidence>
<keyword evidence="7 9" id="KW-0067">ATP-binding</keyword>
<dbReference type="PROSITE" id="PS01075">
    <property type="entry name" value="ACETATE_KINASE_1"/>
    <property type="match status" value="1"/>
</dbReference>
<comment type="subunit">
    <text evidence="9">Homodimer.</text>
</comment>
<feature type="binding site" evidence="9">
    <location>
        <position position="91"/>
    </location>
    <ligand>
        <name>substrate</name>
    </ligand>
</feature>
<dbReference type="UniPathway" id="UPA00340">
    <property type="reaction ID" value="UER00458"/>
</dbReference>
<evidence type="ECO:0000256" key="7">
    <source>
        <dbReference type="ARBA" id="ARBA00022840"/>
    </source>
</evidence>
<dbReference type="PROSITE" id="PS01076">
    <property type="entry name" value="ACETATE_KINASE_2"/>
    <property type="match status" value="1"/>
</dbReference>
<feature type="binding site" evidence="9">
    <location>
        <position position="19"/>
    </location>
    <ligand>
        <name>ATP</name>
        <dbReference type="ChEBI" id="CHEBI:30616"/>
    </ligand>
</feature>
<evidence type="ECO:0000256" key="9">
    <source>
        <dbReference type="HAMAP-Rule" id="MF_00020"/>
    </source>
</evidence>
<dbReference type="GO" id="GO:0006085">
    <property type="term" value="P:acetyl-CoA biosynthetic process"/>
    <property type="evidence" value="ECO:0007669"/>
    <property type="project" value="UniProtKB-UniRule"/>
</dbReference>
<comment type="pathway">
    <text evidence="9">Metabolic intermediate biosynthesis; acetyl-CoA biosynthesis; acetyl-CoA from acetate: step 1/2.</text>
</comment>
<dbReference type="GO" id="GO:0005829">
    <property type="term" value="C:cytosol"/>
    <property type="evidence" value="ECO:0007669"/>
    <property type="project" value="TreeGrafter"/>
</dbReference>
<dbReference type="InterPro" id="IPR000890">
    <property type="entry name" value="Aliphatic_acid_kin_short-chain"/>
</dbReference>
<sequence>MSDTQNLVLVINCGSSSLKFAVFAGSSQDSELSGLAECLGSPDARLKYRIHDGESQTVALSGPGHDAALAFILGVLGEQGLLQRVTAVGHRIVHGGERFCTSVVITPEVLADIEACTPLAPLHNPANLLGVRTAMAALPSVAHVAVFDTAFHQTMPETAFAYAVPQRFYGQHGVRRYGFHGTSHRFVAAQTVAMLGLDPDDHGIVIAHLGNGASAAAVLNGQSVDTSMGMTPLEGLVMGTRCGDIDVGAVLHMARCEGLDLNGIDRVLNRESGLLGLSGLSNDCRTLEQAAAEGHEGARLALAVFVHRLARTVGALATSLPRLDALVFTGGIGENSSLIRRDTIARLGVFGLTLDTAANEAAVRGKAGVISAGSKPVAAVVATNEEWMIASDALALVSSSSGLA</sequence>
<name>A0A143DAX8_9PROT</name>
<dbReference type="Pfam" id="PF00871">
    <property type="entry name" value="Acetate_kinase"/>
    <property type="match status" value="1"/>
</dbReference>
<dbReference type="CDD" id="cd24010">
    <property type="entry name" value="ASKHA_NBD_AcK_PK"/>
    <property type="match status" value="1"/>
</dbReference>
<accession>A0A143DAX8</accession>
<evidence type="ECO:0000256" key="8">
    <source>
        <dbReference type="ARBA" id="ARBA00022842"/>
    </source>
</evidence>
<evidence type="ECO:0000256" key="6">
    <source>
        <dbReference type="ARBA" id="ARBA00022777"/>
    </source>
</evidence>
<keyword evidence="6 9" id="KW-0418">Kinase</keyword>
<organism evidence="11 12">
    <name type="scientific">Haematospirillum jordaniae</name>
    <dbReference type="NCBI Taxonomy" id="1549855"/>
    <lineage>
        <taxon>Bacteria</taxon>
        <taxon>Pseudomonadati</taxon>
        <taxon>Pseudomonadota</taxon>
        <taxon>Alphaproteobacteria</taxon>
        <taxon>Rhodospirillales</taxon>
        <taxon>Novispirillaceae</taxon>
        <taxon>Haematospirillum</taxon>
    </lineage>
</organism>
<comment type="similarity">
    <text evidence="1 9 10">Belongs to the acetokinase family.</text>
</comment>
<evidence type="ECO:0000256" key="3">
    <source>
        <dbReference type="ARBA" id="ARBA00022679"/>
    </source>
</evidence>
<protein>
    <recommendedName>
        <fullName evidence="9">Acetate kinase</fullName>
        <ecNumber evidence="9">2.7.2.1</ecNumber>
    </recommendedName>
    <alternativeName>
        <fullName evidence="9">Acetokinase</fullName>
    </alternativeName>
</protein>
<dbReference type="SUPFAM" id="SSF53067">
    <property type="entry name" value="Actin-like ATPase domain"/>
    <property type="match status" value="2"/>
</dbReference>
<evidence type="ECO:0000256" key="10">
    <source>
        <dbReference type="RuleBase" id="RU003835"/>
    </source>
</evidence>
<evidence type="ECO:0000256" key="4">
    <source>
        <dbReference type="ARBA" id="ARBA00022723"/>
    </source>
</evidence>
<comment type="catalytic activity">
    <reaction evidence="9">
        <text>acetate + ATP = acetyl phosphate + ADP</text>
        <dbReference type="Rhea" id="RHEA:11352"/>
        <dbReference type="ChEBI" id="CHEBI:22191"/>
        <dbReference type="ChEBI" id="CHEBI:30089"/>
        <dbReference type="ChEBI" id="CHEBI:30616"/>
        <dbReference type="ChEBI" id="CHEBI:456216"/>
        <dbReference type="EC" id="2.7.2.1"/>
    </reaction>
</comment>
<evidence type="ECO:0000256" key="2">
    <source>
        <dbReference type="ARBA" id="ARBA00022490"/>
    </source>
</evidence>
<dbReference type="InterPro" id="IPR023865">
    <property type="entry name" value="Aliphatic_acid_kinase_CS"/>
</dbReference>
<dbReference type="GO" id="GO:0000287">
    <property type="term" value="F:magnesium ion binding"/>
    <property type="evidence" value="ECO:0007669"/>
    <property type="project" value="UniProtKB-UniRule"/>
</dbReference>
<evidence type="ECO:0000313" key="12">
    <source>
        <dbReference type="Proteomes" id="UP000076066"/>
    </source>
</evidence>
<evidence type="ECO:0000256" key="1">
    <source>
        <dbReference type="ARBA" id="ARBA00008748"/>
    </source>
</evidence>
<dbReference type="EMBL" id="CP014525">
    <property type="protein sequence ID" value="AMW33881.1"/>
    <property type="molecule type" value="Genomic_DNA"/>
</dbReference>
<keyword evidence="3 9" id="KW-0808">Transferase</keyword>
<evidence type="ECO:0000313" key="11">
    <source>
        <dbReference type="EMBL" id="AMW33881.1"/>
    </source>
</evidence>
<dbReference type="InterPro" id="IPR004372">
    <property type="entry name" value="Ac/propionate_kinase"/>
</dbReference>
<dbReference type="Proteomes" id="UP000076066">
    <property type="component" value="Chromosome"/>
</dbReference>
<proteinExistence type="inferred from homology"/>
<reference evidence="11 12" key="1">
    <citation type="submission" date="2016-02" db="EMBL/GenBank/DDBJ databases">
        <title>Complete Genome of H5569, the type strain of the newly described species Haematospirillium jordaniae.</title>
        <authorList>
            <person name="Nicholson A.C."/>
            <person name="Humrighouse B.W."/>
            <person name="Loparov V."/>
            <person name="McQuiston J.R."/>
        </authorList>
    </citation>
    <scope>NUCLEOTIDE SEQUENCE [LARGE SCALE GENOMIC DNA]</scope>
    <source>
        <strain evidence="11 12">H5569</strain>
    </source>
</reference>
<dbReference type="GO" id="GO:0005524">
    <property type="term" value="F:ATP binding"/>
    <property type="evidence" value="ECO:0007669"/>
    <property type="project" value="UniProtKB-KW"/>
</dbReference>
<comment type="function">
    <text evidence="9">Catalyzes the formation of acetyl phosphate from acetate and ATP. Can also catalyze the reverse reaction.</text>
</comment>
<dbReference type="STRING" id="1549855.AY555_00400"/>
<dbReference type="PIRSF" id="PIRSF000722">
    <property type="entry name" value="Acetate_prop_kin"/>
    <property type="match status" value="1"/>
</dbReference>
<dbReference type="Gene3D" id="3.30.420.40">
    <property type="match status" value="2"/>
</dbReference>
<feature type="binding site" evidence="9">
    <location>
        <begin position="331"/>
        <end position="335"/>
    </location>
    <ligand>
        <name>ATP</name>
        <dbReference type="ChEBI" id="CHEBI:30616"/>
    </ligand>
</feature>
<feature type="binding site" evidence="9">
    <location>
        <begin position="208"/>
        <end position="212"/>
    </location>
    <ligand>
        <name>ATP</name>
        <dbReference type="ChEBI" id="CHEBI:30616"/>
    </ligand>
</feature>
<feature type="binding site" evidence="9">
    <location>
        <position position="12"/>
    </location>
    <ligand>
        <name>Mg(2+)</name>
        <dbReference type="ChEBI" id="CHEBI:18420"/>
    </ligand>
</feature>
<dbReference type="InterPro" id="IPR043129">
    <property type="entry name" value="ATPase_NBD"/>
</dbReference>
<dbReference type="NCBIfam" id="TIGR00016">
    <property type="entry name" value="ackA"/>
    <property type="match status" value="1"/>
</dbReference>
<feature type="binding site" evidence="9">
    <location>
        <begin position="283"/>
        <end position="285"/>
    </location>
    <ligand>
        <name>ATP</name>
        <dbReference type="ChEBI" id="CHEBI:30616"/>
    </ligand>
</feature>
<dbReference type="EC" id="2.7.2.1" evidence="9"/>
<keyword evidence="4 9" id="KW-0479">Metal-binding</keyword>
<dbReference type="GeneID" id="53315623"/>
<keyword evidence="8 9" id="KW-0460">Magnesium</keyword>
<feature type="active site" description="Proton donor/acceptor" evidence="9">
    <location>
        <position position="148"/>
    </location>
</feature>
<feature type="binding site" evidence="9">
    <location>
        <position position="385"/>
    </location>
    <ligand>
        <name>Mg(2+)</name>
        <dbReference type="ChEBI" id="CHEBI:18420"/>
    </ligand>
</feature>
<dbReference type="AlphaFoldDB" id="A0A143DAX8"/>